<evidence type="ECO:0008006" key="4">
    <source>
        <dbReference type="Google" id="ProtNLM"/>
    </source>
</evidence>
<reference evidence="2" key="1">
    <citation type="submission" date="2021-04" db="EMBL/GenBank/DDBJ databases">
        <title>Phylogenetic analysis of Acidobacteriaceae.</title>
        <authorList>
            <person name="Qiu L."/>
            <person name="Zhang Q."/>
        </authorList>
    </citation>
    <scope>NUCLEOTIDE SEQUENCE</scope>
    <source>
        <strain evidence="2">DSM 25168</strain>
    </source>
</reference>
<evidence type="ECO:0000256" key="1">
    <source>
        <dbReference type="SAM" id="SignalP"/>
    </source>
</evidence>
<dbReference type="KEGG" id="orp:MOP44_09670"/>
<evidence type="ECO:0000313" key="2">
    <source>
        <dbReference type="EMBL" id="UWZ86194.1"/>
    </source>
</evidence>
<keyword evidence="3" id="KW-1185">Reference proteome</keyword>
<feature type="signal peptide" evidence="1">
    <location>
        <begin position="1"/>
        <end position="21"/>
    </location>
</feature>
<gene>
    <name evidence="2" type="ORF">MOP44_09670</name>
</gene>
<dbReference type="Proteomes" id="UP001059380">
    <property type="component" value="Chromosome"/>
</dbReference>
<keyword evidence="1" id="KW-0732">Signal</keyword>
<feature type="chain" id="PRO_5039896557" description="DUF4136 domain-containing protein" evidence="1">
    <location>
        <begin position="22"/>
        <end position="179"/>
    </location>
</feature>
<name>A0A9J7BWK7_9BACT</name>
<sequence>MRRSTVALVMVLVLMPVLAFAQTKKKKKSVPAVFSNAHYVYVQAEDGDAYTPGLLNEDRAAIENVQGAIREWNRYALTMSVNEAELVFVVRKGRVASGRVGGSVGVGAPYPGQPPTTRTAGMGEAEVGPPDDLLEVKMRNADGSLSAPIWIRTQSEGLDRPRVPLFQMLRDAVERDYPM</sequence>
<accession>A0A9J7BWK7</accession>
<protein>
    <recommendedName>
        <fullName evidence="4">DUF4136 domain-containing protein</fullName>
    </recommendedName>
</protein>
<dbReference type="RefSeq" id="WP_260795838.1">
    <property type="nucleotide sequence ID" value="NZ_CP093313.1"/>
</dbReference>
<proteinExistence type="predicted"/>
<evidence type="ECO:0000313" key="3">
    <source>
        <dbReference type="Proteomes" id="UP001059380"/>
    </source>
</evidence>
<dbReference type="EMBL" id="CP093313">
    <property type="protein sequence ID" value="UWZ86194.1"/>
    <property type="molecule type" value="Genomic_DNA"/>
</dbReference>
<dbReference type="AlphaFoldDB" id="A0A9J7BWK7"/>
<organism evidence="2 3">
    <name type="scientific">Occallatibacter riparius</name>
    <dbReference type="NCBI Taxonomy" id="1002689"/>
    <lineage>
        <taxon>Bacteria</taxon>
        <taxon>Pseudomonadati</taxon>
        <taxon>Acidobacteriota</taxon>
        <taxon>Terriglobia</taxon>
        <taxon>Terriglobales</taxon>
        <taxon>Acidobacteriaceae</taxon>
        <taxon>Occallatibacter</taxon>
    </lineage>
</organism>